<dbReference type="InterPro" id="IPR039391">
    <property type="entry name" value="Phytocyanin-like"/>
</dbReference>
<keyword evidence="1" id="KW-1133">Transmembrane helix</keyword>
<keyword evidence="1" id="KW-0812">Transmembrane</keyword>
<dbReference type="CDD" id="cd11013">
    <property type="entry name" value="Plantacyanin"/>
    <property type="match status" value="1"/>
</dbReference>
<name>A0A6D2LDX6_9BRAS</name>
<evidence type="ECO:0000313" key="3">
    <source>
        <dbReference type="EMBL" id="CAA7058275.1"/>
    </source>
</evidence>
<dbReference type="PANTHER" id="PTHR33021">
    <property type="entry name" value="BLUE COPPER PROTEIN"/>
    <property type="match status" value="1"/>
</dbReference>
<dbReference type="SUPFAM" id="SSF49503">
    <property type="entry name" value="Cupredoxins"/>
    <property type="match status" value="1"/>
</dbReference>
<feature type="transmembrane region" description="Helical" evidence="1">
    <location>
        <begin position="6"/>
        <end position="27"/>
    </location>
</feature>
<organism evidence="3 4">
    <name type="scientific">Microthlaspi erraticum</name>
    <dbReference type="NCBI Taxonomy" id="1685480"/>
    <lineage>
        <taxon>Eukaryota</taxon>
        <taxon>Viridiplantae</taxon>
        <taxon>Streptophyta</taxon>
        <taxon>Embryophyta</taxon>
        <taxon>Tracheophyta</taxon>
        <taxon>Spermatophyta</taxon>
        <taxon>Magnoliopsida</taxon>
        <taxon>eudicotyledons</taxon>
        <taxon>Gunneridae</taxon>
        <taxon>Pentapetalae</taxon>
        <taxon>rosids</taxon>
        <taxon>malvids</taxon>
        <taxon>Brassicales</taxon>
        <taxon>Brassicaceae</taxon>
        <taxon>Coluteocarpeae</taxon>
        <taxon>Microthlaspi</taxon>
    </lineage>
</organism>
<dbReference type="Gene3D" id="2.60.40.420">
    <property type="entry name" value="Cupredoxins - blue copper proteins"/>
    <property type="match status" value="1"/>
</dbReference>
<dbReference type="Proteomes" id="UP000467841">
    <property type="component" value="Unassembled WGS sequence"/>
</dbReference>
<dbReference type="OrthoDB" id="1934652at2759"/>
<dbReference type="PROSITE" id="PS51485">
    <property type="entry name" value="PHYTOCYANIN"/>
    <property type="match status" value="1"/>
</dbReference>
<protein>
    <recommendedName>
        <fullName evidence="2">Phytocyanin domain-containing protein</fullName>
    </recommendedName>
</protein>
<dbReference type="InterPro" id="IPR041844">
    <property type="entry name" value="Plantacyanin"/>
</dbReference>
<dbReference type="Pfam" id="PF02298">
    <property type="entry name" value="Cu_bind_like"/>
    <property type="match status" value="1"/>
</dbReference>
<evidence type="ECO:0000313" key="4">
    <source>
        <dbReference type="Proteomes" id="UP000467841"/>
    </source>
</evidence>
<dbReference type="InterPro" id="IPR003245">
    <property type="entry name" value="Phytocyanin_dom"/>
</dbReference>
<gene>
    <name evidence="3" type="ORF">MERR_LOCUS45511</name>
</gene>
<proteinExistence type="predicted"/>
<dbReference type="AlphaFoldDB" id="A0A6D2LDX6"/>
<dbReference type="EMBL" id="CACVBM020001718">
    <property type="protein sequence ID" value="CAA7058275.1"/>
    <property type="molecule type" value="Genomic_DNA"/>
</dbReference>
<reference evidence="3" key="1">
    <citation type="submission" date="2020-01" db="EMBL/GenBank/DDBJ databases">
        <authorList>
            <person name="Mishra B."/>
        </authorList>
    </citation>
    <scope>NUCLEOTIDE SEQUENCE [LARGE SCALE GENOMIC DNA]</scope>
</reference>
<sequence>MARSFGQVSSVTVTILMAIVLCLFLAIDVTHARKPATYYVGGEDGWDTVIPMDTWARGKTFYAGDILVFKYDYQITNMYVVNRAGYETCKPNAGAKEYTSGNDRIQLPYGYSYYIGTYTPEDCSAGEKLAIKALAPPPV</sequence>
<dbReference type="GO" id="GO:0009055">
    <property type="term" value="F:electron transfer activity"/>
    <property type="evidence" value="ECO:0007669"/>
    <property type="project" value="InterPro"/>
</dbReference>
<evidence type="ECO:0000256" key="1">
    <source>
        <dbReference type="SAM" id="Phobius"/>
    </source>
</evidence>
<keyword evidence="1" id="KW-0472">Membrane</keyword>
<dbReference type="PANTHER" id="PTHR33021:SF485">
    <property type="entry name" value="PHYTOCYANIN DOMAIN-CONTAINING PROTEIN"/>
    <property type="match status" value="1"/>
</dbReference>
<keyword evidence="4" id="KW-1185">Reference proteome</keyword>
<feature type="domain" description="Phytocyanin" evidence="2">
    <location>
        <begin position="36"/>
        <end position="135"/>
    </location>
</feature>
<comment type="caution">
    <text evidence="3">The sequence shown here is derived from an EMBL/GenBank/DDBJ whole genome shotgun (WGS) entry which is preliminary data.</text>
</comment>
<evidence type="ECO:0000259" key="2">
    <source>
        <dbReference type="PROSITE" id="PS51485"/>
    </source>
</evidence>
<dbReference type="InterPro" id="IPR008972">
    <property type="entry name" value="Cupredoxin"/>
</dbReference>
<accession>A0A6D2LDX6</accession>
<dbReference type="GO" id="GO:0005886">
    <property type="term" value="C:plasma membrane"/>
    <property type="evidence" value="ECO:0007669"/>
    <property type="project" value="TreeGrafter"/>
</dbReference>